<dbReference type="EMBL" id="CAJVPT010000019">
    <property type="protein sequence ID" value="CAG8437613.1"/>
    <property type="molecule type" value="Genomic_DNA"/>
</dbReference>
<evidence type="ECO:0000313" key="1">
    <source>
        <dbReference type="EMBL" id="CAG8437613.1"/>
    </source>
</evidence>
<proteinExistence type="predicted"/>
<dbReference type="Proteomes" id="UP000789525">
    <property type="component" value="Unassembled WGS sequence"/>
</dbReference>
<organism evidence="1 2">
    <name type="scientific">Acaulospora colombiana</name>
    <dbReference type="NCBI Taxonomy" id="27376"/>
    <lineage>
        <taxon>Eukaryota</taxon>
        <taxon>Fungi</taxon>
        <taxon>Fungi incertae sedis</taxon>
        <taxon>Mucoromycota</taxon>
        <taxon>Glomeromycotina</taxon>
        <taxon>Glomeromycetes</taxon>
        <taxon>Diversisporales</taxon>
        <taxon>Acaulosporaceae</taxon>
        <taxon>Acaulospora</taxon>
    </lineage>
</organism>
<name>A0ACA9JUW5_9GLOM</name>
<evidence type="ECO:0000313" key="2">
    <source>
        <dbReference type="Proteomes" id="UP000789525"/>
    </source>
</evidence>
<protein>
    <submittedName>
        <fullName evidence="1">6230_t:CDS:1</fullName>
    </submittedName>
</protein>
<sequence>MKPFTISPPPPPKSNSPDGNDNQCNNKQPLIYAIAPQIQGQTEGNSSFIRADLKRRFRQVINATGFVNLTDVMEVRRHTSGNGYDHEHVEGGNCEHEAQGKGTPFEIVMKNNLIIVLQAYSRETSDEWIKRLIDLVRYWKARVENDAQTRINLFRVNRWEDDDHVSMVDNDDTQEHFNNFKVYADPYNLASKDNDFPKKYEDGLCSYDKNEECTFVIWKGKKRYTLEFNGKKANGPFGLNIKKKIKLNHPGECWVFRARNRSEREEWVWALNIEIARLCKQQNK</sequence>
<accession>A0ACA9JUW5</accession>
<gene>
    <name evidence="1" type="ORF">ACOLOM_LOCUS21</name>
</gene>
<comment type="caution">
    <text evidence="1">The sequence shown here is derived from an EMBL/GenBank/DDBJ whole genome shotgun (WGS) entry which is preliminary data.</text>
</comment>
<keyword evidence="2" id="KW-1185">Reference proteome</keyword>
<reference evidence="1" key="1">
    <citation type="submission" date="2021-06" db="EMBL/GenBank/DDBJ databases">
        <authorList>
            <person name="Kallberg Y."/>
            <person name="Tangrot J."/>
            <person name="Rosling A."/>
        </authorList>
    </citation>
    <scope>NUCLEOTIDE SEQUENCE</scope>
    <source>
        <strain evidence="1">CL356</strain>
    </source>
</reference>